<evidence type="ECO:0000256" key="1">
    <source>
        <dbReference type="SAM" id="MobiDB-lite"/>
    </source>
</evidence>
<name>A0A6J6FFM6_9ZZZZ</name>
<sequence length="48" mass="5021">MPPFRPVEISATTTPMTDAEAANLSAGTRNGTAAGKRNLRNVCHHDAA</sequence>
<evidence type="ECO:0000313" key="2">
    <source>
        <dbReference type="EMBL" id="CAB4585863.1"/>
    </source>
</evidence>
<proteinExistence type="predicted"/>
<gene>
    <name evidence="2" type="ORF">UFOPK1722_01347</name>
</gene>
<accession>A0A6J6FFM6</accession>
<protein>
    <submittedName>
        <fullName evidence="2">Unannotated protein</fullName>
    </submittedName>
</protein>
<feature type="region of interest" description="Disordered" evidence="1">
    <location>
        <begin position="1"/>
        <end position="48"/>
    </location>
</feature>
<dbReference type="AlphaFoldDB" id="A0A6J6FFM6"/>
<dbReference type="EMBL" id="CAEZTS010000128">
    <property type="protein sequence ID" value="CAB4585863.1"/>
    <property type="molecule type" value="Genomic_DNA"/>
</dbReference>
<organism evidence="2">
    <name type="scientific">freshwater metagenome</name>
    <dbReference type="NCBI Taxonomy" id="449393"/>
    <lineage>
        <taxon>unclassified sequences</taxon>
        <taxon>metagenomes</taxon>
        <taxon>ecological metagenomes</taxon>
    </lineage>
</organism>
<reference evidence="2" key="1">
    <citation type="submission" date="2020-05" db="EMBL/GenBank/DDBJ databases">
        <authorList>
            <person name="Chiriac C."/>
            <person name="Salcher M."/>
            <person name="Ghai R."/>
            <person name="Kavagutti S V."/>
        </authorList>
    </citation>
    <scope>NUCLEOTIDE SEQUENCE</scope>
</reference>